<protein>
    <submittedName>
        <fullName evidence="2">4260_t:CDS:1</fullName>
    </submittedName>
</protein>
<evidence type="ECO:0000313" key="3">
    <source>
        <dbReference type="Proteomes" id="UP001153678"/>
    </source>
</evidence>
<gene>
    <name evidence="2" type="ORF">FWILDA_LOCUS15001</name>
</gene>
<proteinExistence type="predicted"/>
<evidence type="ECO:0000313" key="2">
    <source>
        <dbReference type="EMBL" id="CAI2191295.1"/>
    </source>
</evidence>
<feature type="region of interest" description="Disordered" evidence="1">
    <location>
        <begin position="82"/>
        <end position="108"/>
    </location>
</feature>
<keyword evidence="3" id="KW-1185">Reference proteome</keyword>
<evidence type="ECO:0000256" key="1">
    <source>
        <dbReference type="SAM" id="MobiDB-lite"/>
    </source>
</evidence>
<dbReference type="EMBL" id="CAMKVN010007287">
    <property type="protein sequence ID" value="CAI2191295.1"/>
    <property type="molecule type" value="Genomic_DNA"/>
</dbReference>
<sequence>TLCLVKYFISRITERTYYGIRGALQEINIERTITISHEESGVLGRGHDEKYRLTNSIDELEAYLAKLSIKCNYGYIINSDSEEESSSTSSQDPIWTDDSSSDSDSSTVKVYRKMNNTEAEESLNVQGLVPARYGAHPTKYITEDRTKGIEFVNGIANEEDEHCLLRFRLPTRKYKKYRRNLVHQKGSKRFSNDIWHRETMPDRIGDIGGIGDSPPINLPVNVGVKHIEEFNSMVQEVKVLRPRDD</sequence>
<name>A0A9W4T3L1_9GLOM</name>
<dbReference type="OrthoDB" id="10393466at2759"/>
<accession>A0A9W4T3L1</accession>
<comment type="caution">
    <text evidence="2">The sequence shown here is derived from an EMBL/GenBank/DDBJ whole genome shotgun (WGS) entry which is preliminary data.</text>
</comment>
<reference evidence="2" key="1">
    <citation type="submission" date="2022-08" db="EMBL/GenBank/DDBJ databases">
        <authorList>
            <person name="Kallberg Y."/>
            <person name="Tangrot J."/>
            <person name="Rosling A."/>
        </authorList>
    </citation>
    <scope>NUCLEOTIDE SEQUENCE</scope>
    <source>
        <strain evidence="2">Wild A</strain>
    </source>
</reference>
<dbReference type="Proteomes" id="UP001153678">
    <property type="component" value="Unassembled WGS sequence"/>
</dbReference>
<dbReference type="AlphaFoldDB" id="A0A9W4T3L1"/>
<organism evidence="2 3">
    <name type="scientific">Funneliformis geosporum</name>
    <dbReference type="NCBI Taxonomy" id="1117311"/>
    <lineage>
        <taxon>Eukaryota</taxon>
        <taxon>Fungi</taxon>
        <taxon>Fungi incertae sedis</taxon>
        <taxon>Mucoromycota</taxon>
        <taxon>Glomeromycotina</taxon>
        <taxon>Glomeromycetes</taxon>
        <taxon>Glomerales</taxon>
        <taxon>Glomeraceae</taxon>
        <taxon>Funneliformis</taxon>
    </lineage>
</organism>
<feature type="non-terminal residue" evidence="2">
    <location>
        <position position="1"/>
    </location>
</feature>